<feature type="transmembrane region" description="Helical" evidence="7">
    <location>
        <begin position="219"/>
        <end position="241"/>
    </location>
</feature>
<dbReference type="PANTHER" id="PTHR42718">
    <property type="entry name" value="MAJOR FACILITATOR SUPERFAMILY MULTIDRUG TRANSPORTER MFSC"/>
    <property type="match status" value="1"/>
</dbReference>
<dbReference type="GO" id="GO:0016020">
    <property type="term" value="C:membrane"/>
    <property type="evidence" value="ECO:0007669"/>
    <property type="project" value="UniProtKB-SubCell"/>
</dbReference>
<feature type="transmembrane region" description="Helical" evidence="7">
    <location>
        <begin position="180"/>
        <end position="198"/>
    </location>
</feature>
<evidence type="ECO:0000256" key="7">
    <source>
        <dbReference type="SAM" id="Phobius"/>
    </source>
</evidence>
<proteinExistence type="predicted"/>
<comment type="subcellular location">
    <subcellularLocation>
        <location evidence="1">Membrane</location>
        <topology evidence="1">Multi-pass membrane protein</topology>
    </subcellularLocation>
</comment>
<evidence type="ECO:0000256" key="2">
    <source>
        <dbReference type="ARBA" id="ARBA00022448"/>
    </source>
</evidence>
<feature type="transmembrane region" description="Helical" evidence="7">
    <location>
        <begin position="396"/>
        <end position="414"/>
    </location>
</feature>
<name>A0A1G6M0L2_9EURY</name>
<dbReference type="PANTHER" id="PTHR42718:SF9">
    <property type="entry name" value="MAJOR FACILITATOR SUPERFAMILY MULTIDRUG TRANSPORTER MFSC"/>
    <property type="match status" value="1"/>
</dbReference>
<dbReference type="PROSITE" id="PS50850">
    <property type="entry name" value="MFS"/>
    <property type="match status" value="1"/>
</dbReference>
<evidence type="ECO:0000313" key="9">
    <source>
        <dbReference type="EMBL" id="SDC48834.1"/>
    </source>
</evidence>
<dbReference type="InterPro" id="IPR036259">
    <property type="entry name" value="MFS_trans_sf"/>
</dbReference>
<dbReference type="InterPro" id="IPR020846">
    <property type="entry name" value="MFS_dom"/>
</dbReference>
<gene>
    <name evidence="9" type="ORF">SAMN05192552_1004147</name>
</gene>
<dbReference type="EMBL" id="FMZP01000004">
    <property type="protein sequence ID" value="SDC48834.1"/>
    <property type="molecule type" value="Genomic_DNA"/>
</dbReference>
<feature type="transmembrane region" description="Helical" evidence="7">
    <location>
        <begin position="261"/>
        <end position="279"/>
    </location>
</feature>
<dbReference type="CDD" id="cd17321">
    <property type="entry name" value="MFS_MMR_MDR_like"/>
    <property type="match status" value="1"/>
</dbReference>
<accession>A0A1G6M0L2</accession>
<feature type="transmembrane region" description="Helical" evidence="7">
    <location>
        <begin position="118"/>
        <end position="138"/>
    </location>
</feature>
<feature type="transmembrane region" description="Helical" evidence="7">
    <location>
        <begin position="150"/>
        <end position="174"/>
    </location>
</feature>
<dbReference type="GO" id="GO:0022857">
    <property type="term" value="F:transmembrane transporter activity"/>
    <property type="evidence" value="ECO:0007669"/>
    <property type="project" value="InterPro"/>
</dbReference>
<evidence type="ECO:0000256" key="3">
    <source>
        <dbReference type="ARBA" id="ARBA00022692"/>
    </source>
</evidence>
<evidence type="ECO:0000256" key="1">
    <source>
        <dbReference type="ARBA" id="ARBA00004141"/>
    </source>
</evidence>
<feature type="transmembrane region" description="Helical" evidence="7">
    <location>
        <begin position="93"/>
        <end position="112"/>
    </location>
</feature>
<dbReference type="Pfam" id="PF07690">
    <property type="entry name" value="MFS_1"/>
    <property type="match status" value="1"/>
</dbReference>
<feature type="transmembrane region" description="Helical" evidence="7">
    <location>
        <begin position="309"/>
        <end position="327"/>
    </location>
</feature>
<dbReference type="SUPFAM" id="SSF103473">
    <property type="entry name" value="MFS general substrate transporter"/>
    <property type="match status" value="1"/>
</dbReference>
<feature type="transmembrane region" description="Helical" evidence="7">
    <location>
        <begin position="24"/>
        <end position="49"/>
    </location>
</feature>
<dbReference type="Gene3D" id="1.20.1250.20">
    <property type="entry name" value="MFS general substrate transporter like domains"/>
    <property type="match status" value="1"/>
</dbReference>
<protein>
    <submittedName>
        <fullName evidence="9">Major Facilitator Superfamily protein</fullName>
    </submittedName>
</protein>
<evidence type="ECO:0000259" key="8">
    <source>
        <dbReference type="PROSITE" id="PS50850"/>
    </source>
</evidence>
<dbReference type="Proteomes" id="UP000324021">
    <property type="component" value="Unassembled WGS sequence"/>
</dbReference>
<feature type="region of interest" description="Disordered" evidence="6">
    <location>
        <begin position="550"/>
        <end position="576"/>
    </location>
</feature>
<organism evidence="9 10">
    <name type="scientific">Natrinema hispanicum</name>
    <dbReference type="NCBI Taxonomy" id="392421"/>
    <lineage>
        <taxon>Archaea</taxon>
        <taxon>Methanobacteriati</taxon>
        <taxon>Methanobacteriota</taxon>
        <taxon>Stenosarchaea group</taxon>
        <taxon>Halobacteria</taxon>
        <taxon>Halobacteriales</taxon>
        <taxon>Natrialbaceae</taxon>
        <taxon>Natrinema</taxon>
    </lineage>
</organism>
<keyword evidence="3 7" id="KW-0812">Transmembrane</keyword>
<feature type="transmembrane region" description="Helical" evidence="7">
    <location>
        <begin position="367"/>
        <end position="384"/>
    </location>
</feature>
<feature type="transmembrane region" description="Helical" evidence="7">
    <location>
        <begin position="333"/>
        <end position="355"/>
    </location>
</feature>
<keyword evidence="4 7" id="KW-1133">Transmembrane helix</keyword>
<feature type="transmembrane region" description="Helical" evidence="7">
    <location>
        <begin position="61"/>
        <end position="81"/>
    </location>
</feature>
<keyword evidence="5 7" id="KW-0472">Membrane</keyword>
<evidence type="ECO:0000256" key="5">
    <source>
        <dbReference type="ARBA" id="ARBA00023136"/>
    </source>
</evidence>
<dbReference type="Gene3D" id="1.20.1720.10">
    <property type="entry name" value="Multidrug resistance protein D"/>
    <property type="match status" value="1"/>
</dbReference>
<feature type="transmembrane region" description="Helical" evidence="7">
    <location>
        <begin position="526"/>
        <end position="545"/>
    </location>
</feature>
<feature type="compositionally biased region" description="Basic and acidic residues" evidence="6">
    <location>
        <begin position="555"/>
        <end position="576"/>
    </location>
</feature>
<dbReference type="InterPro" id="IPR011701">
    <property type="entry name" value="MFS"/>
</dbReference>
<dbReference type="PRINTS" id="PR01036">
    <property type="entry name" value="TCRTETB"/>
</dbReference>
<sequence>MPPDGSPSNGSSRFSTDFKARVKYWAPAIAVSLTTFLIVINASLMNVAIPTMVDEFDTSVTVIQGAVALYSLVIAALILPAGTLSSRHSRRRIMAVALIVYAGGTLVAAISWNTTILYLGWAFIEGAAAAVLYPLTYTELRVSYDGNDRATAFGLLAGVSGVGGTLGPIIGGALTTYASWRWGFAIQLLGVAVILFFVQYMSSNPLSETRSSLDKGGTVLSIVGSTSLVIGFLLSGKYGWLLERRPFAIGGVQFNPFGTSPAIWFLGLGFLAFAAFIQYERRLQRAGTSPLVPLHVLTNRPFVSGVITYNIRAIISAGFFFIFPVYLQAVLGYTAFETGVALLPYSLASILFATFTPNWRQYISPKTLIQAGIVCLGVGLVLLYEQTGPEQTISSMAIPMALYGAGVGLVLAQISNMTMSAVPTADSAEASGVLNVSTSIGYSLGTAVVGSYFLGQFYGSVVDGVLRAEHVTVSTDRRNELVIALEDAVETATDATQQQFLNQLTPTQRQLLEGIFEAAMFDAQRAGLLLLVLFVLLLLVASTFLPRQIPDDDDRTDHADSPQDATREGSERATED</sequence>
<keyword evidence="2" id="KW-0813">Transport</keyword>
<evidence type="ECO:0000256" key="6">
    <source>
        <dbReference type="SAM" id="MobiDB-lite"/>
    </source>
</evidence>
<dbReference type="AlphaFoldDB" id="A0A1G6M0L2"/>
<evidence type="ECO:0000313" key="10">
    <source>
        <dbReference type="Proteomes" id="UP000324021"/>
    </source>
</evidence>
<reference evidence="9 10" key="1">
    <citation type="submission" date="2016-10" db="EMBL/GenBank/DDBJ databases">
        <authorList>
            <person name="Varghese N."/>
            <person name="Submissions S."/>
        </authorList>
    </citation>
    <scope>NUCLEOTIDE SEQUENCE [LARGE SCALE GENOMIC DNA]</scope>
    <source>
        <strain evidence="9 10">CDM_1</strain>
    </source>
</reference>
<evidence type="ECO:0000256" key="4">
    <source>
        <dbReference type="ARBA" id="ARBA00022989"/>
    </source>
</evidence>
<feature type="domain" description="Major facilitator superfamily (MFS) profile" evidence="8">
    <location>
        <begin position="27"/>
        <end position="549"/>
    </location>
</feature>